<reference evidence="1 2" key="1">
    <citation type="journal article" date="2020" name="Phytopathology">
        <title>A high-quality genome resource of Botrytis fragariae, a new and rapidly spreading fungal pathogen causing strawberry gray mold in the U.S.A.</title>
        <authorList>
            <person name="Wu Y."/>
            <person name="Saski C.A."/>
            <person name="Schnabel G."/>
            <person name="Xiao S."/>
            <person name="Hu M."/>
        </authorList>
    </citation>
    <scope>NUCLEOTIDE SEQUENCE [LARGE SCALE GENOMIC DNA]</scope>
    <source>
        <strain evidence="1 2">BVB16</strain>
    </source>
</reference>
<dbReference type="RefSeq" id="XP_037195373.1">
    <property type="nucleotide sequence ID" value="XM_037333245.1"/>
</dbReference>
<name>A0A8H6AZP4_9HELO</name>
<evidence type="ECO:0000313" key="1">
    <source>
        <dbReference type="EMBL" id="KAF5876427.1"/>
    </source>
</evidence>
<dbReference type="AlphaFoldDB" id="A0A8H6AZP4"/>
<dbReference type="Proteomes" id="UP000531561">
    <property type="component" value="Unassembled WGS sequence"/>
</dbReference>
<comment type="caution">
    <text evidence="1">The sequence shown here is derived from an EMBL/GenBank/DDBJ whole genome shotgun (WGS) entry which is preliminary data.</text>
</comment>
<dbReference type="EMBL" id="JABFCT010000004">
    <property type="protein sequence ID" value="KAF5876427.1"/>
    <property type="molecule type" value="Genomic_DNA"/>
</dbReference>
<proteinExistence type="predicted"/>
<accession>A0A8H6AZP4</accession>
<organism evidence="1 2">
    <name type="scientific">Botrytis fragariae</name>
    <dbReference type="NCBI Taxonomy" id="1964551"/>
    <lineage>
        <taxon>Eukaryota</taxon>
        <taxon>Fungi</taxon>
        <taxon>Dikarya</taxon>
        <taxon>Ascomycota</taxon>
        <taxon>Pezizomycotina</taxon>
        <taxon>Leotiomycetes</taxon>
        <taxon>Helotiales</taxon>
        <taxon>Sclerotiniaceae</taxon>
        <taxon>Botrytis</taxon>
    </lineage>
</organism>
<dbReference type="GeneID" id="59256937"/>
<protein>
    <submittedName>
        <fullName evidence="1">Uncharacterized protein</fullName>
    </submittedName>
</protein>
<keyword evidence="2" id="KW-1185">Reference proteome</keyword>
<gene>
    <name evidence="1" type="ORF">Bfra_002831</name>
</gene>
<evidence type="ECO:0000313" key="2">
    <source>
        <dbReference type="Proteomes" id="UP000531561"/>
    </source>
</evidence>
<sequence>MSRKLEQRGFSEKWGATIAIAMPFLFQFCAALKPSYLVGSIVSTMGIFRSPDPVLTQYYWALSWAVDC</sequence>